<accession>A0A5B7FBZ4</accession>
<dbReference type="Proteomes" id="UP000324222">
    <property type="component" value="Unassembled WGS sequence"/>
</dbReference>
<sequence length="81" mass="8751">MNSPASATHFRTARGGRWDTRGFQQVTTAGYIGHGHHCKGGRHTAGQRKGETPSSRTTPRATLRHLADTVANAAHSLIFTQ</sequence>
<evidence type="ECO:0000313" key="3">
    <source>
        <dbReference type="Proteomes" id="UP000324222"/>
    </source>
</evidence>
<keyword evidence="3" id="KW-1185">Reference proteome</keyword>
<dbReference type="AlphaFoldDB" id="A0A5B7FBZ4"/>
<organism evidence="2 3">
    <name type="scientific">Portunus trituberculatus</name>
    <name type="common">Swimming crab</name>
    <name type="synonym">Neptunus trituberculatus</name>
    <dbReference type="NCBI Taxonomy" id="210409"/>
    <lineage>
        <taxon>Eukaryota</taxon>
        <taxon>Metazoa</taxon>
        <taxon>Ecdysozoa</taxon>
        <taxon>Arthropoda</taxon>
        <taxon>Crustacea</taxon>
        <taxon>Multicrustacea</taxon>
        <taxon>Malacostraca</taxon>
        <taxon>Eumalacostraca</taxon>
        <taxon>Eucarida</taxon>
        <taxon>Decapoda</taxon>
        <taxon>Pleocyemata</taxon>
        <taxon>Brachyura</taxon>
        <taxon>Eubrachyura</taxon>
        <taxon>Portunoidea</taxon>
        <taxon>Portunidae</taxon>
        <taxon>Portuninae</taxon>
        <taxon>Portunus</taxon>
    </lineage>
</organism>
<feature type="region of interest" description="Disordered" evidence="1">
    <location>
        <begin position="33"/>
        <end position="60"/>
    </location>
</feature>
<evidence type="ECO:0000313" key="2">
    <source>
        <dbReference type="EMBL" id="MPC43077.1"/>
    </source>
</evidence>
<name>A0A5B7FBZ4_PORTR</name>
<dbReference type="EMBL" id="VSRR010005677">
    <property type="protein sequence ID" value="MPC43077.1"/>
    <property type="molecule type" value="Genomic_DNA"/>
</dbReference>
<feature type="compositionally biased region" description="Basic residues" evidence="1">
    <location>
        <begin position="34"/>
        <end position="46"/>
    </location>
</feature>
<gene>
    <name evidence="2" type="ORF">E2C01_036714</name>
</gene>
<evidence type="ECO:0000256" key="1">
    <source>
        <dbReference type="SAM" id="MobiDB-lite"/>
    </source>
</evidence>
<reference evidence="2 3" key="1">
    <citation type="submission" date="2019-05" db="EMBL/GenBank/DDBJ databases">
        <title>Another draft genome of Portunus trituberculatus and its Hox gene families provides insights of decapod evolution.</title>
        <authorList>
            <person name="Jeong J.-H."/>
            <person name="Song I."/>
            <person name="Kim S."/>
            <person name="Choi T."/>
            <person name="Kim D."/>
            <person name="Ryu S."/>
            <person name="Kim W."/>
        </authorList>
    </citation>
    <scope>NUCLEOTIDE SEQUENCE [LARGE SCALE GENOMIC DNA]</scope>
    <source>
        <tissue evidence="2">Muscle</tissue>
    </source>
</reference>
<protein>
    <submittedName>
        <fullName evidence="2">Uncharacterized protein</fullName>
    </submittedName>
</protein>
<proteinExistence type="predicted"/>
<comment type="caution">
    <text evidence="2">The sequence shown here is derived from an EMBL/GenBank/DDBJ whole genome shotgun (WGS) entry which is preliminary data.</text>
</comment>